<reference evidence="2 3" key="1">
    <citation type="journal article" date="2006" name="PLoS Genet.">
        <title>Comparative genomics of emerging human ehrlichiosis agents.</title>
        <authorList>
            <person name="Dunning Hotopp J.C."/>
            <person name="Lin M."/>
            <person name="Madupu R."/>
            <person name="Crabtree J."/>
            <person name="Angiuoli S.V."/>
            <person name="Eisen J.A."/>
            <person name="Seshadri R."/>
            <person name="Ren Q."/>
            <person name="Wu M."/>
            <person name="Utterback T.R."/>
            <person name="Smith S."/>
            <person name="Lewis M."/>
            <person name="Khouri H."/>
            <person name="Zhang C."/>
            <person name="Niu H."/>
            <person name="Lin Q."/>
            <person name="Ohashi N."/>
            <person name="Zhi N."/>
            <person name="Nelson W."/>
            <person name="Brinkac L.M."/>
            <person name="Dodson R.J."/>
            <person name="Rosovitz M.J."/>
            <person name="Sundaram J."/>
            <person name="Daugherty S.C."/>
            <person name="Davidsen T."/>
            <person name="Durkin A.S."/>
            <person name="Gwinn M."/>
            <person name="Haft D.H."/>
            <person name="Selengut J.D."/>
            <person name="Sullivan S.A."/>
            <person name="Zafar N."/>
            <person name="Zhou L."/>
            <person name="Benahmed F."/>
            <person name="Forberger H."/>
            <person name="Halpin R."/>
            <person name="Mulligan S."/>
            <person name="Robinson J."/>
            <person name="White O."/>
            <person name="Rikihisa Y."/>
            <person name="Tettelin H."/>
        </authorList>
    </citation>
    <scope>NUCLEOTIDE SEQUENCE [LARGE SCALE GENOMIC DNA]</scope>
    <source>
        <strain evidence="3">ATCC CRL-10679 / Arkansas</strain>
    </source>
</reference>
<evidence type="ECO:0000313" key="2">
    <source>
        <dbReference type="EMBL" id="ABD44845.1"/>
    </source>
</evidence>
<evidence type="ECO:0000313" key="3">
    <source>
        <dbReference type="Proteomes" id="UP000008320"/>
    </source>
</evidence>
<organism evidence="2 3">
    <name type="scientific">Ehrlichia chaffeensis (strain ATCC CRL-10679 / Arkansas)</name>
    <dbReference type="NCBI Taxonomy" id="205920"/>
    <lineage>
        <taxon>Bacteria</taxon>
        <taxon>Pseudomonadati</taxon>
        <taxon>Pseudomonadota</taxon>
        <taxon>Alphaproteobacteria</taxon>
        <taxon>Rickettsiales</taxon>
        <taxon>Anaplasmataceae</taxon>
        <taxon>Ehrlichia</taxon>
    </lineage>
</organism>
<proteinExistence type="predicted"/>
<dbReference type="AlphaFoldDB" id="Q2GI28"/>
<dbReference type="EMBL" id="CP000236">
    <property type="protein sequence ID" value="ABD44845.1"/>
    <property type="molecule type" value="Genomic_DNA"/>
</dbReference>
<name>Q2GI28_EHRCR</name>
<gene>
    <name evidence="2" type="ordered locus">ECH_0075</name>
</gene>
<keyword evidence="3" id="KW-1185">Reference proteome</keyword>
<feature type="transmembrane region" description="Helical" evidence="1">
    <location>
        <begin position="20"/>
        <end position="40"/>
    </location>
</feature>
<evidence type="ECO:0000256" key="1">
    <source>
        <dbReference type="SAM" id="Phobius"/>
    </source>
</evidence>
<protein>
    <submittedName>
        <fullName evidence="2">Uncharacterized protein</fullName>
    </submittedName>
</protein>
<sequence length="41" mass="4642">MVNGFNISLMFCIMLKNVQGYKSFFITTGNLIVVVIACTYF</sequence>
<dbReference type="KEGG" id="ech:ECH_0075"/>
<accession>Q2GI28</accession>
<keyword evidence="1" id="KW-1133">Transmembrane helix</keyword>
<dbReference type="HOGENOM" id="CLU_3269340_0_0_5"/>
<keyword evidence="1" id="KW-0812">Transmembrane</keyword>
<keyword evidence="1" id="KW-0472">Membrane</keyword>
<dbReference type="Proteomes" id="UP000008320">
    <property type="component" value="Chromosome"/>
</dbReference>